<evidence type="ECO:0000259" key="2">
    <source>
        <dbReference type="Pfam" id="PF08327"/>
    </source>
</evidence>
<dbReference type="EMBL" id="QHHU01000072">
    <property type="protein sequence ID" value="RSM37243.1"/>
    <property type="molecule type" value="Genomic_DNA"/>
</dbReference>
<feature type="domain" description="Activator of Hsp90 ATPase homologue 1/2-like C-terminal" evidence="2">
    <location>
        <begin position="13"/>
        <end position="160"/>
    </location>
</feature>
<dbReference type="InterPro" id="IPR023393">
    <property type="entry name" value="START-like_dom_sf"/>
</dbReference>
<dbReference type="AlphaFoldDB" id="A0A428W2H0"/>
<gene>
    <name evidence="3" type="ORF">DMA12_37410</name>
</gene>
<accession>A0A428W2H0</accession>
<organism evidence="3 4">
    <name type="scientific">Amycolatopsis balhimycina DSM 5908</name>
    <dbReference type="NCBI Taxonomy" id="1081091"/>
    <lineage>
        <taxon>Bacteria</taxon>
        <taxon>Bacillati</taxon>
        <taxon>Actinomycetota</taxon>
        <taxon>Actinomycetes</taxon>
        <taxon>Pseudonocardiales</taxon>
        <taxon>Pseudonocardiaceae</taxon>
        <taxon>Amycolatopsis</taxon>
    </lineage>
</organism>
<evidence type="ECO:0000313" key="4">
    <source>
        <dbReference type="Proteomes" id="UP000286716"/>
    </source>
</evidence>
<reference evidence="3 4" key="1">
    <citation type="submission" date="2018-05" db="EMBL/GenBank/DDBJ databases">
        <title>Evolution of GPA BGCs.</title>
        <authorList>
            <person name="Waglechner N."/>
            <person name="Wright G.D."/>
        </authorList>
    </citation>
    <scope>NUCLEOTIDE SEQUENCE [LARGE SCALE GENOMIC DNA]</scope>
    <source>
        <strain evidence="3 4">DSM 5908</strain>
    </source>
</reference>
<dbReference type="OrthoDB" id="9815653at2"/>
<dbReference type="Proteomes" id="UP000286716">
    <property type="component" value="Unassembled WGS sequence"/>
</dbReference>
<dbReference type="Pfam" id="PF08327">
    <property type="entry name" value="AHSA1"/>
    <property type="match status" value="1"/>
</dbReference>
<comment type="similarity">
    <text evidence="1">Belongs to the AHA1 family.</text>
</comment>
<comment type="caution">
    <text evidence="3">The sequence shown here is derived from an EMBL/GenBank/DDBJ whole genome shotgun (WGS) entry which is preliminary data.</text>
</comment>
<evidence type="ECO:0000313" key="3">
    <source>
        <dbReference type="EMBL" id="RSM37243.1"/>
    </source>
</evidence>
<evidence type="ECO:0000256" key="1">
    <source>
        <dbReference type="ARBA" id="ARBA00006817"/>
    </source>
</evidence>
<sequence>MTNTVQVHRVYIKATPERIWEAITKPEWTEKYGYTGLADFDLKVGGKHRTRPTQAFIDAGLTGDLVDGEVLEVDPPRKLVITWKLLLGPEEMAGEPYTTLTYDIEATKTAGTRLTVTHDVTGAPLTAEMVAGVHEDVNAGPGENAGGGWAWILSDLKSLLETGETIVPAP</sequence>
<dbReference type="Gene3D" id="3.30.530.20">
    <property type="match status" value="1"/>
</dbReference>
<dbReference type="InterPro" id="IPR013538">
    <property type="entry name" value="ASHA1/2-like_C"/>
</dbReference>
<keyword evidence="4" id="KW-1185">Reference proteome</keyword>
<name>A0A428W2H0_AMYBA</name>
<dbReference type="RefSeq" id="WP_020643657.1">
    <property type="nucleotide sequence ID" value="NZ_QHHU01000072.1"/>
</dbReference>
<proteinExistence type="inferred from homology"/>
<protein>
    <submittedName>
        <fullName evidence="3">Transcriptional regulator</fullName>
    </submittedName>
</protein>
<dbReference type="SUPFAM" id="SSF55961">
    <property type="entry name" value="Bet v1-like"/>
    <property type="match status" value="1"/>
</dbReference>